<dbReference type="InterPro" id="IPR051435">
    <property type="entry name" value="RING_finger_E3_ubiq-ligases"/>
</dbReference>
<dbReference type="GO" id="GO:0061630">
    <property type="term" value="F:ubiquitin protein ligase activity"/>
    <property type="evidence" value="ECO:0007669"/>
    <property type="project" value="TreeGrafter"/>
</dbReference>
<evidence type="ECO:0000259" key="6">
    <source>
        <dbReference type="PROSITE" id="PS50089"/>
    </source>
</evidence>
<evidence type="ECO:0000256" key="4">
    <source>
        <dbReference type="PROSITE-ProRule" id="PRU00175"/>
    </source>
</evidence>
<sequence>MPRIKGRKPKKKPINSELISLADENNCERMPTRDITHKFLEELRDLSSKEAKKCKDILTCYVCAKLPKVFGSPNSCLHYLCKECIDNFSKEGKEVSCPTCRQSIKNRRYWRYKEKFKPFLKILQEILSPLENDKEEDSFSEMKPANLQEQISKLTREIKNCGADPSKREQRNKKKKELVELIQMRDSEHQKTTVERMKKDQQTRAGDHNEKSINSTNFIYTKNYYSFHLWHDDYQHQNEVECHPKLHMIGKKSKVQIKHICMFLAFRHKMDINNYRQFQVALMGGIDSEMNCIRIPLDNPHSYLPEILASHNYQQNCEIHLVYKLTLD</sequence>
<gene>
    <name evidence="7" type="ORF">ECRASSUSDP1_LOCUS27150</name>
</gene>
<dbReference type="SUPFAM" id="SSF57850">
    <property type="entry name" value="RING/U-box"/>
    <property type="match status" value="1"/>
</dbReference>
<organism evidence="7 8">
    <name type="scientific">Euplotes crassus</name>
    <dbReference type="NCBI Taxonomy" id="5936"/>
    <lineage>
        <taxon>Eukaryota</taxon>
        <taxon>Sar</taxon>
        <taxon>Alveolata</taxon>
        <taxon>Ciliophora</taxon>
        <taxon>Intramacronucleata</taxon>
        <taxon>Spirotrichea</taxon>
        <taxon>Hypotrichia</taxon>
        <taxon>Euplotida</taxon>
        <taxon>Euplotidae</taxon>
        <taxon>Moneuplotes</taxon>
    </lineage>
</organism>
<reference evidence="7" key="1">
    <citation type="submission" date="2023-07" db="EMBL/GenBank/DDBJ databases">
        <authorList>
            <consortium name="AG Swart"/>
            <person name="Singh M."/>
            <person name="Singh A."/>
            <person name="Seah K."/>
            <person name="Emmerich C."/>
        </authorList>
    </citation>
    <scope>NUCLEOTIDE SEQUENCE</scope>
    <source>
        <strain evidence="7">DP1</strain>
    </source>
</reference>
<proteinExistence type="predicted"/>
<evidence type="ECO:0000256" key="5">
    <source>
        <dbReference type="SAM" id="MobiDB-lite"/>
    </source>
</evidence>
<name>A0AAD1Y5K5_EUPCR</name>
<dbReference type="PROSITE" id="PS50089">
    <property type="entry name" value="ZF_RING_2"/>
    <property type="match status" value="1"/>
</dbReference>
<feature type="domain" description="RING-type" evidence="6">
    <location>
        <begin position="60"/>
        <end position="101"/>
    </location>
</feature>
<dbReference type="GO" id="GO:0008270">
    <property type="term" value="F:zinc ion binding"/>
    <property type="evidence" value="ECO:0007669"/>
    <property type="project" value="UniProtKB-KW"/>
</dbReference>
<dbReference type="InterPro" id="IPR017907">
    <property type="entry name" value="Znf_RING_CS"/>
</dbReference>
<dbReference type="AlphaFoldDB" id="A0AAD1Y5K5"/>
<dbReference type="PANTHER" id="PTHR22791">
    <property type="entry name" value="RING-TYPE DOMAIN-CONTAINING PROTEIN"/>
    <property type="match status" value="1"/>
</dbReference>
<dbReference type="PANTHER" id="PTHR22791:SF6">
    <property type="entry name" value="RING-TYPE DOMAIN-CONTAINING PROTEIN"/>
    <property type="match status" value="1"/>
</dbReference>
<dbReference type="GO" id="GO:0016567">
    <property type="term" value="P:protein ubiquitination"/>
    <property type="evidence" value="ECO:0007669"/>
    <property type="project" value="TreeGrafter"/>
</dbReference>
<dbReference type="InterPro" id="IPR001841">
    <property type="entry name" value="Znf_RING"/>
</dbReference>
<evidence type="ECO:0000256" key="1">
    <source>
        <dbReference type="ARBA" id="ARBA00022723"/>
    </source>
</evidence>
<dbReference type="Proteomes" id="UP001295684">
    <property type="component" value="Unassembled WGS sequence"/>
</dbReference>
<evidence type="ECO:0000256" key="2">
    <source>
        <dbReference type="ARBA" id="ARBA00022771"/>
    </source>
</evidence>
<feature type="region of interest" description="Disordered" evidence="5">
    <location>
        <begin position="189"/>
        <end position="210"/>
    </location>
</feature>
<dbReference type="InterPro" id="IPR013083">
    <property type="entry name" value="Znf_RING/FYVE/PHD"/>
</dbReference>
<evidence type="ECO:0000313" key="8">
    <source>
        <dbReference type="Proteomes" id="UP001295684"/>
    </source>
</evidence>
<keyword evidence="2 4" id="KW-0863">Zinc-finger</keyword>
<evidence type="ECO:0000256" key="3">
    <source>
        <dbReference type="ARBA" id="ARBA00022833"/>
    </source>
</evidence>
<keyword evidence="3" id="KW-0862">Zinc</keyword>
<keyword evidence="1" id="KW-0479">Metal-binding</keyword>
<accession>A0AAD1Y5K5</accession>
<comment type="caution">
    <text evidence="7">The sequence shown here is derived from an EMBL/GenBank/DDBJ whole genome shotgun (WGS) entry which is preliminary data.</text>
</comment>
<dbReference type="Gene3D" id="3.30.40.10">
    <property type="entry name" value="Zinc/RING finger domain, C3HC4 (zinc finger)"/>
    <property type="match status" value="1"/>
</dbReference>
<protein>
    <recommendedName>
        <fullName evidence="6">RING-type domain-containing protein</fullName>
    </recommendedName>
</protein>
<dbReference type="PROSITE" id="PS00518">
    <property type="entry name" value="ZF_RING_1"/>
    <property type="match status" value="1"/>
</dbReference>
<evidence type="ECO:0000313" key="7">
    <source>
        <dbReference type="EMBL" id="CAI2385573.1"/>
    </source>
</evidence>
<dbReference type="EMBL" id="CAMPGE010028005">
    <property type="protein sequence ID" value="CAI2385573.1"/>
    <property type="molecule type" value="Genomic_DNA"/>
</dbReference>
<keyword evidence="8" id="KW-1185">Reference proteome</keyword>